<name>A0A942YTY9_9BACI</name>
<sequence length="260" mass="27745">MDKHMKNVVGVYDTEQEAIHAIDLLLNQGYHKDEISVIGKNVNHVARDTGTAMEETAAAGAAVGSALGGIPGLLAGAGALAIPGVGPFIAAGPIAAGLMGAVAGAGIGGLTGALVGMGIPDDDAESYENSVKEGKILVLVEKHIDNRNDRNYLHEDTELDHPPLVGVDGRNRNRKEDGFIKEGPPFPGSSYKFNEFGSNMEEESSLKDDRDTLKKANNSSMAQDYSEMKKLGREMEQQPTEEKLRDEHLKPDPLQSTKKA</sequence>
<evidence type="ECO:0000313" key="4">
    <source>
        <dbReference type="Proteomes" id="UP000679749"/>
    </source>
</evidence>
<dbReference type="InterPro" id="IPR052948">
    <property type="entry name" value="Low_temp-induced_all0457"/>
</dbReference>
<feature type="domain" description="General stress protein 17M-like" evidence="2">
    <location>
        <begin position="8"/>
        <end position="74"/>
    </location>
</feature>
<feature type="compositionally biased region" description="Basic and acidic residues" evidence="1">
    <location>
        <begin position="204"/>
        <end position="214"/>
    </location>
</feature>
<reference evidence="3" key="1">
    <citation type="submission" date="2021-05" db="EMBL/GenBank/DDBJ databases">
        <title>Novel Bacillus species.</title>
        <authorList>
            <person name="Liu G."/>
        </authorList>
    </citation>
    <scope>NUCLEOTIDE SEQUENCE</scope>
    <source>
        <strain evidence="3">FJAT-49825</strain>
    </source>
</reference>
<dbReference type="Pfam" id="PF11181">
    <property type="entry name" value="YflT"/>
    <property type="match status" value="1"/>
</dbReference>
<gene>
    <name evidence="3" type="ORF">KHA99_09215</name>
</gene>
<accession>A0A942YTY9</accession>
<dbReference type="RefSeq" id="WP_213117163.1">
    <property type="nucleotide sequence ID" value="NZ_JAGYPF010000002.1"/>
</dbReference>
<keyword evidence="4" id="KW-1185">Reference proteome</keyword>
<dbReference type="AlphaFoldDB" id="A0A942YTY9"/>
<dbReference type="Proteomes" id="UP000679749">
    <property type="component" value="Unassembled WGS sequence"/>
</dbReference>
<evidence type="ECO:0000259" key="2">
    <source>
        <dbReference type="Pfam" id="PF11181"/>
    </source>
</evidence>
<evidence type="ECO:0000256" key="1">
    <source>
        <dbReference type="SAM" id="MobiDB-lite"/>
    </source>
</evidence>
<dbReference type="InterPro" id="IPR025889">
    <property type="entry name" value="GSP17M-like_dom"/>
</dbReference>
<dbReference type="PANTHER" id="PTHR36109">
    <property type="entry name" value="MEMBRANE PROTEIN-RELATED"/>
    <property type="match status" value="1"/>
</dbReference>
<feature type="compositionally biased region" description="Basic and acidic residues" evidence="1">
    <location>
        <begin position="226"/>
        <end position="251"/>
    </location>
</feature>
<dbReference type="PANTHER" id="PTHR36109:SF2">
    <property type="entry name" value="MEMBRANE PROTEIN"/>
    <property type="match status" value="1"/>
</dbReference>
<evidence type="ECO:0000313" key="3">
    <source>
        <dbReference type="EMBL" id="MBS4212624.1"/>
    </source>
</evidence>
<comment type="caution">
    <text evidence="3">The sequence shown here is derived from an EMBL/GenBank/DDBJ whole genome shotgun (WGS) entry which is preliminary data.</text>
</comment>
<dbReference type="EMBL" id="JAGYPF010000002">
    <property type="protein sequence ID" value="MBS4212624.1"/>
    <property type="molecule type" value="Genomic_DNA"/>
</dbReference>
<protein>
    <submittedName>
        <fullName evidence="3">General stress protein</fullName>
    </submittedName>
</protein>
<organism evidence="3 4">
    <name type="scientific">Neobacillus rhizophilus</name>
    <dbReference type="NCBI Taxonomy" id="2833579"/>
    <lineage>
        <taxon>Bacteria</taxon>
        <taxon>Bacillati</taxon>
        <taxon>Bacillota</taxon>
        <taxon>Bacilli</taxon>
        <taxon>Bacillales</taxon>
        <taxon>Bacillaceae</taxon>
        <taxon>Neobacillus</taxon>
    </lineage>
</organism>
<feature type="region of interest" description="Disordered" evidence="1">
    <location>
        <begin position="198"/>
        <end position="260"/>
    </location>
</feature>
<proteinExistence type="predicted"/>